<dbReference type="Proteomes" id="UP000199497">
    <property type="component" value="Unassembled WGS sequence"/>
</dbReference>
<dbReference type="Pfam" id="PF00155">
    <property type="entry name" value="Aminotran_1_2"/>
    <property type="match status" value="1"/>
</dbReference>
<dbReference type="InterPro" id="IPR001917">
    <property type="entry name" value="Aminotrans_II_pyridoxalP_BS"/>
</dbReference>
<accession>A0A1H0WRB5</accession>
<dbReference type="GO" id="GO:0000105">
    <property type="term" value="P:L-histidine biosynthetic process"/>
    <property type="evidence" value="ECO:0007669"/>
    <property type="project" value="InterPro"/>
</dbReference>
<feature type="modified residue" description="N6-(pyridoxal phosphate)lysine" evidence="6">
    <location>
        <position position="216"/>
    </location>
</feature>
<dbReference type="HAMAP" id="MF_01513">
    <property type="entry name" value="Phe_aminotrans_2"/>
    <property type="match status" value="1"/>
</dbReference>
<reference evidence="9" key="1">
    <citation type="submission" date="2016-10" db="EMBL/GenBank/DDBJ databases">
        <authorList>
            <person name="Varghese N."/>
            <person name="Submissions S."/>
        </authorList>
    </citation>
    <scope>NUCLEOTIDE SEQUENCE [LARGE SCALE GENOMIC DNA]</scope>
    <source>
        <strain evidence="9">DSM 46732</strain>
    </source>
</reference>
<dbReference type="RefSeq" id="WP_092604129.1">
    <property type="nucleotide sequence ID" value="NZ_FNJR01000014.1"/>
</dbReference>
<dbReference type="Gene3D" id="3.40.640.10">
    <property type="entry name" value="Type I PLP-dependent aspartate aminotransferase-like (Major domain)"/>
    <property type="match status" value="1"/>
</dbReference>
<comment type="similarity">
    <text evidence="6">Belongs to the class-II pyridoxal-phosphate-dependent aminotransferase family.</text>
</comment>
<dbReference type="InterPro" id="IPR024892">
    <property type="entry name" value="ArAT"/>
</dbReference>
<dbReference type="PROSITE" id="PS00599">
    <property type="entry name" value="AA_TRANSFER_CLASS_2"/>
    <property type="match status" value="1"/>
</dbReference>
<comment type="function">
    <text evidence="6">Aminotransferase that catalyzes the conversion of aromatic amino acids and 2-oxoglutarate into corresponding aromatic oxo acids and L-glutamate.</text>
</comment>
<dbReference type="InterPro" id="IPR015422">
    <property type="entry name" value="PyrdxlP-dep_Trfase_small"/>
</dbReference>
<dbReference type="Gene3D" id="3.90.1150.10">
    <property type="entry name" value="Aspartate Aminotransferase, domain 1"/>
    <property type="match status" value="1"/>
</dbReference>
<dbReference type="PANTHER" id="PTHR43643">
    <property type="entry name" value="HISTIDINOL-PHOSPHATE AMINOTRANSFERASE 2"/>
    <property type="match status" value="1"/>
</dbReference>
<evidence type="ECO:0000256" key="6">
    <source>
        <dbReference type="HAMAP-Rule" id="MF_01513"/>
    </source>
</evidence>
<evidence type="ECO:0000256" key="3">
    <source>
        <dbReference type="ARBA" id="ARBA00022576"/>
    </source>
</evidence>
<dbReference type="HAMAP" id="MF_01023">
    <property type="entry name" value="HisC_aminotrans_2"/>
    <property type="match status" value="1"/>
</dbReference>
<dbReference type="PANTHER" id="PTHR43643:SF3">
    <property type="entry name" value="HISTIDINOL-PHOSPHATE AMINOTRANSFERASE"/>
    <property type="match status" value="1"/>
</dbReference>
<dbReference type="InterPro" id="IPR015421">
    <property type="entry name" value="PyrdxlP-dep_Trfase_major"/>
</dbReference>
<dbReference type="AlphaFoldDB" id="A0A1H0WRB5"/>
<comment type="subunit">
    <text evidence="2 6">Homodimer.</text>
</comment>
<proteinExistence type="inferred from homology"/>
<dbReference type="InterPro" id="IPR004839">
    <property type="entry name" value="Aminotransferase_I/II_large"/>
</dbReference>
<comment type="cofactor">
    <cofactor evidence="1 6">
        <name>pyridoxal 5'-phosphate</name>
        <dbReference type="ChEBI" id="CHEBI:597326"/>
    </cofactor>
</comment>
<dbReference type="OrthoDB" id="9809616at2"/>
<protein>
    <recommendedName>
        <fullName evidence="6">Aromatic amino acid aminotransferase</fullName>
        <shortName evidence="6">ArAT</shortName>
        <ecNumber evidence="6">2.6.1.57</ecNumber>
    </recommendedName>
</protein>
<evidence type="ECO:0000313" key="9">
    <source>
        <dbReference type="Proteomes" id="UP000199497"/>
    </source>
</evidence>
<dbReference type="SUPFAM" id="SSF53383">
    <property type="entry name" value="PLP-dependent transferases"/>
    <property type="match status" value="1"/>
</dbReference>
<evidence type="ECO:0000259" key="7">
    <source>
        <dbReference type="Pfam" id="PF00155"/>
    </source>
</evidence>
<evidence type="ECO:0000256" key="2">
    <source>
        <dbReference type="ARBA" id="ARBA00011738"/>
    </source>
</evidence>
<dbReference type="InterPro" id="IPR015424">
    <property type="entry name" value="PyrdxlP-dep_Trfase"/>
</dbReference>
<evidence type="ECO:0000256" key="5">
    <source>
        <dbReference type="ARBA" id="ARBA00022898"/>
    </source>
</evidence>
<evidence type="ECO:0000256" key="1">
    <source>
        <dbReference type="ARBA" id="ARBA00001933"/>
    </source>
</evidence>
<dbReference type="GO" id="GO:0008793">
    <property type="term" value="F:aromatic-amino-acid transaminase activity"/>
    <property type="evidence" value="ECO:0007669"/>
    <property type="project" value="UniProtKB-UniRule"/>
</dbReference>
<keyword evidence="5 6" id="KW-0663">Pyridoxal phosphate</keyword>
<dbReference type="NCBIfam" id="TIGR01141">
    <property type="entry name" value="hisC"/>
    <property type="match status" value="1"/>
</dbReference>
<comment type="catalytic activity">
    <reaction evidence="6">
        <text>an aromatic L-alpha-amino acid + 2-oxoglutarate = an aromatic oxo-acid + L-glutamate</text>
        <dbReference type="Rhea" id="RHEA:17533"/>
        <dbReference type="ChEBI" id="CHEBI:16810"/>
        <dbReference type="ChEBI" id="CHEBI:29985"/>
        <dbReference type="ChEBI" id="CHEBI:73309"/>
        <dbReference type="ChEBI" id="CHEBI:84824"/>
        <dbReference type="EC" id="2.6.1.57"/>
    </reaction>
</comment>
<dbReference type="STRING" id="405564.SAMN04487905_11453"/>
<dbReference type="NCBIfam" id="NF002878">
    <property type="entry name" value="PRK03321.1"/>
    <property type="match status" value="1"/>
</dbReference>
<evidence type="ECO:0000256" key="4">
    <source>
        <dbReference type="ARBA" id="ARBA00022679"/>
    </source>
</evidence>
<sequence length="350" mass="37673">MSVRIRSDLDELPAYVAGRTVPGSIKLASNEVPGGPLPSVVDAIANAAYEVHRYPDMAATELVATLSERLEVATERIAVGCGSVALCQQIVQATCGPGDEVVFPWRSFEAYPILTRVAGAEEVRVPLTGEHALDLEGMLAAITPATRVIFVCTPNNPTGTSLRREDLESFLRRVPSEVVVVLDEAYREFVTDPEAPDGVELTRQWDNVVSMRTFSKAYGLAGMRVGYAVGNPEITTALRKVYIPFSVNAVAQRAAVASLGATVELERRCAEIAAERTRVRDALLELGYEVPHTQANFLWLPLGDRSGAFDEHCAAAKVVVRAFAGAGARITIGKREENDAMLDAAASFEG</sequence>
<dbReference type="GO" id="GO:0004400">
    <property type="term" value="F:histidinol-phosphate transaminase activity"/>
    <property type="evidence" value="ECO:0007669"/>
    <property type="project" value="InterPro"/>
</dbReference>
<keyword evidence="3 6" id="KW-0032">Aminotransferase</keyword>
<dbReference type="InterPro" id="IPR050106">
    <property type="entry name" value="HistidinolP_aminotransfase"/>
</dbReference>
<gene>
    <name evidence="6" type="primary">pat</name>
    <name evidence="8" type="ORF">SAMN04487905_11453</name>
</gene>
<organism evidence="8 9">
    <name type="scientific">Actinopolyspora xinjiangensis</name>
    <dbReference type="NCBI Taxonomy" id="405564"/>
    <lineage>
        <taxon>Bacteria</taxon>
        <taxon>Bacillati</taxon>
        <taxon>Actinomycetota</taxon>
        <taxon>Actinomycetes</taxon>
        <taxon>Actinopolysporales</taxon>
        <taxon>Actinopolysporaceae</taxon>
        <taxon>Actinopolyspora</taxon>
    </lineage>
</organism>
<dbReference type="CDD" id="cd00609">
    <property type="entry name" value="AAT_like"/>
    <property type="match status" value="1"/>
</dbReference>
<dbReference type="EMBL" id="FNJR01000014">
    <property type="protein sequence ID" value="SDP93218.1"/>
    <property type="molecule type" value="Genomic_DNA"/>
</dbReference>
<dbReference type="EC" id="2.6.1.57" evidence="6"/>
<name>A0A1H0WRB5_9ACTN</name>
<feature type="domain" description="Aminotransferase class I/classII large" evidence="7">
    <location>
        <begin position="25"/>
        <end position="343"/>
    </location>
</feature>
<dbReference type="GO" id="GO:0030170">
    <property type="term" value="F:pyridoxal phosphate binding"/>
    <property type="evidence" value="ECO:0007669"/>
    <property type="project" value="UniProtKB-UniRule"/>
</dbReference>
<keyword evidence="9" id="KW-1185">Reference proteome</keyword>
<keyword evidence="4 6" id="KW-0808">Transferase</keyword>
<dbReference type="InterPro" id="IPR005861">
    <property type="entry name" value="HisP_aminotrans"/>
</dbReference>
<evidence type="ECO:0000313" key="8">
    <source>
        <dbReference type="EMBL" id="SDP93218.1"/>
    </source>
</evidence>